<sequence length="503" mass="54217">MLCLHWHSSAWPGTAEHSSTSASRPEPVSSYIKPLHKATGPPHRPCTGPHRPTPHIRSDTYHNYSPTSYSSPLATAITQPTELSLIHDSGGGKLAAHIRSIPKQVDCREDVSRTPHLPVRKVTFACTNRTPTNIPESWSVLAASSAIGWPAMKAKALSPQAHLLERLPVGRGTAVAPDWRRDQAARWMGFSRGGGSQRTFRRWAGEQMHETQVQMERPKRSPHICQPLHLLPEPSPPPPWALSTSFLGLSLHLLPGSTSSKALSISSLGPFHLLLVSNSSLGPFHLLPGLSSPPPRALSTSSLGPSPPRPSPSPPWLIPTSSLGPPPPYVHLLQGPLHLLLGLHPFWALSTSSLAFPHLLPGPSLPPLSALSTSSFSAFSLAAFSASSLAAFSTSSLSSSSPSDRTMTQSRTHDKRRVEVEHSKTTAQPLSHADANGAGVWRPSMHGLAPTVYSTFNPPLHTPPPRAFLMRPVGSRLMIALHFLCRERDLGLNNGPLLISPCH</sequence>
<accession>A0AAV2MHN8</accession>
<gene>
    <name evidence="2" type="ORF">KC01_LOCUS39093</name>
</gene>
<reference evidence="2 3" key="1">
    <citation type="submission" date="2024-04" db="EMBL/GenBank/DDBJ databases">
        <authorList>
            <person name="Waldvogel A.-M."/>
            <person name="Schoenle A."/>
        </authorList>
    </citation>
    <scope>NUCLEOTIDE SEQUENCE [LARGE SCALE GENOMIC DNA]</scope>
</reference>
<dbReference type="Proteomes" id="UP001497482">
    <property type="component" value="Chromosome 8"/>
</dbReference>
<feature type="region of interest" description="Disordered" evidence="1">
    <location>
        <begin position="394"/>
        <end position="434"/>
    </location>
</feature>
<organism evidence="2 3">
    <name type="scientific">Knipowitschia caucasica</name>
    <name type="common">Caucasian dwarf goby</name>
    <name type="synonym">Pomatoschistus caucasicus</name>
    <dbReference type="NCBI Taxonomy" id="637954"/>
    <lineage>
        <taxon>Eukaryota</taxon>
        <taxon>Metazoa</taxon>
        <taxon>Chordata</taxon>
        <taxon>Craniata</taxon>
        <taxon>Vertebrata</taxon>
        <taxon>Euteleostomi</taxon>
        <taxon>Actinopterygii</taxon>
        <taxon>Neopterygii</taxon>
        <taxon>Teleostei</taxon>
        <taxon>Neoteleostei</taxon>
        <taxon>Acanthomorphata</taxon>
        <taxon>Gobiaria</taxon>
        <taxon>Gobiiformes</taxon>
        <taxon>Gobioidei</taxon>
        <taxon>Gobiidae</taxon>
        <taxon>Gobiinae</taxon>
        <taxon>Knipowitschia</taxon>
    </lineage>
</organism>
<feature type="region of interest" description="Disordered" evidence="1">
    <location>
        <begin position="7"/>
        <end position="55"/>
    </location>
</feature>
<evidence type="ECO:0000313" key="2">
    <source>
        <dbReference type="EMBL" id="CAL1612802.1"/>
    </source>
</evidence>
<evidence type="ECO:0000256" key="1">
    <source>
        <dbReference type="SAM" id="MobiDB-lite"/>
    </source>
</evidence>
<name>A0AAV2MHN8_KNICA</name>
<feature type="compositionally biased region" description="Pro residues" evidence="1">
    <location>
        <begin position="305"/>
        <end position="317"/>
    </location>
</feature>
<proteinExistence type="predicted"/>
<dbReference type="AlphaFoldDB" id="A0AAV2MHN8"/>
<protein>
    <submittedName>
        <fullName evidence="2">Uncharacterized protein</fullName>
    </submittedName>
</protein>
<dbReference type="EMBL" id="OZ035830">
    <property type="protein sequence ID" value="CAL1612802.1"/>
    <property type="molecule type" value="Genomic_DNA"/>
</dbReference>
<feature type="compositionally biased region" description="Low complexity" evidence="1">
    <location>
        <begin position="394"/>
        <end position="403"/>
    </location>
</feature>
<keyword evidence="3" id="KW-1185">Reference proteome</keyword>
<evidence type="ECO:0000313" key="3">
    <source>
        <dbReference type="Proteomes" id="UP001497482"/>
    </source>
</evidence>
<feature type="region of interest" description="Disordered" evidence="1">
    <location>
        <begin position="295"/>
        <end position="319"/>
    </location>
</feature>